<evidence type="ECO:0000256" key="2">
    <source>
        <dbReference type="ARBA" id="ARBA00023134"/>
    </source>
</evidence>
<dbReference type="PRINTS" id="PR00449">
    <property type="entry name" value="RASTRNSFRMNG"/>
</dbReference>
<comment type="caution">
    <text evidence="4">The sequence shown here is derived from an EMBL/GenBank/DDBJ whole genome shotgun (WGS) entry which is preliminary data.</text>
</comment>
<dbReference type="Gene3D" id="3.40.50.300">
    <property type="entry name" value="P-loop containing nucleotide triphosphate hydrolases"/>
    <property type="match status" value="1"/>
</dbReference>
<organism evidence="4 5">
    <name type="scientific">Trichoderma harzianum</name>
    <name type="common">Hypocrea lixii</name>
    <dbReference type="NCBI Taxonomy" id="5544"/>
    <lineage>
        <taxon>Eukaryota</taxon>
        <taxon>Fungi</taxon>
        <taxon>Dikarya</taxon>
        <taxon>Ascomycota</taxon>
        <taxon>Pezizomycotina</taxon>
        <taxon>Sordariomycetes</taxon>
        <taxon>Hypocreomycetidae</taxon>
        <taxon>Hypocreales</taxon>
        <taxon>Hypocreaceae</taxon>
        <taxon>Trichoderma</taxon>
    </lineage>
</organism>
<dbReference type="InterPro" id="IPR001806">
    <property type="entry name" value="Small_GTPase"/>
</dbReference>
<dbReference type="GO" id="GO:0003924">
    <property type="term" value="F:GTPase activity"/>
    <property type="evidence" value="ECO:0007669"/>
    <property type="project" value="InterPro"/>
</dbReference>
<feature type="region of interest" description="Disordered" evidence="3">
    <location>
        <begin position="1"/>
        <end position="28"/>
    </location>
</feature>
<keyword evidence="2" id="KW-0342">GTP-binding</keyword>
<dbReference type="Pfam" id="PF00071">
    <property type="entry name" value="Ras"/>
    <property type="match status" value="1"/>
</dbReference>
<dbReference type="InterPro" id="IPR027417">
    <property type="entry name" value="P-loop_NTPase"/>
</dbReference>
<gene>
    <name evidence="4" type="ORF">THARTR1_11107</name>
</gene>
<dbReference type="SUPFAM" id="SSF52540">
    <property type="entry name" value="P-loop containing nucleoside triphosphate hydrolases"/>
    <property type="match status" value="1"/>
</dbReference>
<dbReference type="OrthoDB" id="25896at2759"/>
<evidence type="ECO:0000256" key="3">
    <source>
        <dbReference type="SAM" id="MobiDB-lite"/>
    </source>
</evidence>
<evidence type="ECO:0000313" key="5">
    <source>
        <dbReference type="Proteomes" id="UP000236290"/>
    </source>
</evidence>
<dbReference type="SMART" id="SM00174">
    <property type="entry name" value="RHO"/>
    <property type="match status" value="1"/>
</dbReference>
<dbReference type="GO" id="GO:0007264">
    <property type="term" value="P:small GTPase-mediated signal transduction"/>
    <property type="evidence" value="ECO:0007669"/>
    <property type="project" value="InterPro"/>
</dbReference>
<keyword evidence="1" id="KW-0547">Nucleotide-binding</keyword>
<name>A0A2K0TFB0_TRIHA</name>
<sequence>MENQQPEAVMQDAPQEMPGELAESIDNWRHSVPSRMEREDPFVNDGFAPRPQTRITFRAPERPVRRPSTRIAMMRAAIPLFRRSNGPNALQPSIMERPETALGVRDEDEDEVVTEAKNPIRGFFALFGRKRKHRSPSLSPTPTVVLDTPLALHFLFVGAQGAGQTSLLFRARYGHFPDSSAITRTCYETYTNDTSGAPDLNTVERLSYVQWDGIFLCFDIKEKNSLHTILQWWQNAVQGGFLGQQQNEVLLHLIGMKKDQRAKCLDEDHRLAGPFDPQAFVPFPTCCVVPSDAMWYARRIGCHRYLECSAMTGEGVDVMLEEAGAEATRRAIEVARRLRMAPSKRRLF</sequence>
<reference evidence="4 5" key="1">
    <citation type="submission" date="2017-02" db="EMBL/GenBank/DDBJ databases">
        <title>Genomes of Trichoderma spp. with biocontrol activity.</title>
        <authorList>
            <person name="Gardiner D."/>
            <person name="Kazan K."/>
            <person name="Vos C."/>
            <person name="Harvey P."/>
        </authorList>
    </citation>
    <scope>NUCLEOTIDE SEQUENCE [LARGE SCALE GENOMIC DNA]</scope>
    <source>
        <strain evidence="4 5">Tr1</strain>
    </source>
</reference>
<dbReference type="Proteomes" id="UP000236290">
    <property type="component" value="Unassembled WGS sequence"/>
</dbReference>
<proteinExistence type="predicted"/>
<protein>
    <submittedName>
        <fullName evidence="4">Uncharacterized protein</fullName>
    </submittedName>
</protein>
<dbReference type="AlphaFoldDB" id="A0A2K0TFB0"/>
<evidence type="ECO:0000313" key="4">
    <source>
        <dbReference type="EMBL" id="PNP44216.1"/>
    </source>
</evidence>
<dbReference type="InterPro" id="IPR003578">
    <property type="entry name" value="Small_GTPase_Rho"/>
</dbReference>
<evidence type="ECO:0000256" key="1">
    <source>
        <dbReference type="ARBA" id="ARBA00022741"/>
    </source>
</evidence>
<dbReference type="GO" id="GO:0005525">
    <property type="term" value="F:GTP binding"/>
    <property type="evidence" value="ECO:0007669"/>
    <property type="project" value="UniProtKB-KW"/>
</dbReference>
<dbReference type="PANTHER" id="PTHR24072">
    <property type="entry name" value="RHO FAMILY GTPASE"/>
    <property type="match status" value="1"/>
</dbReference>
<accession>A0A2K0TFB0</accession>
<dbReference type="EMBL" id="MTYI01000328">
    <property type="protein sequence ID" value="PNP44216.1"/>
    <property type="molecule type" value="Genomic_DNA"/>
</dbReference>